<reference evidence="1" key="1">
    <citation type="submission" date="2021-02" db="EMBL/GenBank/DDBJ databases">
        <title>Metagenome analyses of Stigonema ocellatum DSM 106950, Chlorogloea purpurea SAG 13.99 and Gomphosphaeria aponina DSM 107014.</title>
        <authorList>
            <person name="Marter P."/>
            <person name="Huang S."/>
        </authorList>
    </citation>
    <scope>NUCLEOTIDE SEQUENCE</scope>
    <source>
        <strain evidence="1">JP213</strain>
    </source>
</reference>
<gene>
    <name evidence="1" type="ORF">DSM107014_05350</name>
</gene>
<dbReference type="SUPFAM" id="SSF47598">
    <property type="entry name" value="Ribbon-helix-helix"/>
    <property type="match status" value="1"/>
</dbReference>
<organism evidence="1 2">
    <name type="scientific">Gomphosphaeria aponina SAG 52.96 = DSM 107014</name>
    <dbReference type="NCBI Taxonomy" id="1521640"/>
    <lineage>
        <taxon>Bacteria</taxon>
        <taxon>Bacillati</taxon>
        <taxon>Cyanobacteriota</taxon>
        <taxon>Cyanophyceae</taxon>
        <taxon>Oscillatoriophycideae</taxon>
        <taxon>Chroococcales</taxon>
        <taxon>Gomphosphaeriaceae</taxon>
        <taxon>Gomphosphaeria</taxon>
    </lineage>
</organism>
<proteinExistence type="predicted"/>
<evidence type="ECO:0008006" key="3">
    <source>
        <dbReference type="Google" id="ProtNLM"/>
    </source>
</evidence>
<dbReference type="Gene3D" id="6.10.10.120">
    <property type="entry name" value="Antitoxin ParD1-like"/>
    <property type="match status" value="1"/>
</dbReference>
<dbReference type="EMBL" id="JADQBC010000026">
    <property type="protein sequence ID" value="MBR8827322.1"/>
    <property type="molecule type" value="Genomic_DNA"/>
</dbReference>
<dbReference type="GO" id="GO:0006355">
    <property type="term" value="P:regulation of DNA-templated transcription"/>
    <property type="evidence" value="ECO:0007669"/>
    <property type="project" value="InterPro"/>
</dbReference>
<dbReference type="InterPro" id="IPR038296">
    <property type="entry name" value="ParD_sf"/>
</dbReference>
<sequence>MKINISLSPEQEKFIQTQVNSGSFTSPNEVISEALEFFAAYQRQNQQFYLLQK</sequence>
<evidence type="ECO:0000313" key="1">
    <source>
        <dbReference type="EMBL" id="MBR8827322.1"/>
    </source>
</evidence>
<name>A0A941JST2_9CHRO</name>
<dbReference type="AlphaFoldDB" id="A0A941JST2"/>
<comment type="caution">
    <text evidence="1">The sequence shown here is derived from an EMBL/GenBank/DDBJ whole genome shotgun (WGS) entry which is preliminary data.</text>
</comment>
<evidence type="ECO:0000313" key="2">
    <source>
        <dbReference type="Proteomes" id="UP000767446"/>
    </source>
</evidence>
<accession>A0A941JST2</accession>
<protein>
    <recommendedName>
        <fullName evidence="3">CopG family transcriptional regulator</fullName>
    </recommendedName>
</protein>
<dbReference type="InterPro" id="IPR010985">
    <property type="entry name" value="Ribbon_hlx_hlx"/>
</dbReference>
<dbReference type="Proteomes" id="UP000767446">
    <property type="component" value="Unassembled WGS sequence"/>
</dbReference>